<name>A0A8J6Q8P1_9FLAO</name>
<proteinExistence type="predicted"/>
<dbReference type="AlphaFoldDB" id="A0A8J6Q8P1"/>
<sequence length="149" mass="17246">MKVKVILFCFSFFLAIGLGYAQKKKDQPKNIISEKVAIKKYHSKDELDRMPKGDLLGLYMERIESLVKTLPYIAFATKPGVTIETLGIPNDKDNKQALDDQFDTTDEYIENTGEFQKKFLPYSDTNNLISAILFYEDIMKSLHEYSEYH</sequence>
<dbReference type="RefSeq" id="WP_188229524.1">
    <property type="nucleotide sequence ID" value="NZ_JACVXB010000002.1"/>
</dbReference>
<dbReference type="EMBL" id="JACVXB010000002">
    <property type="protein sequence ID" value="MBD0831732.1"/>
    <property type="molecule type" value="Genomic_DNA"/>
</dbReference>
<dbReference type="Proteomes" id="UP000600588">
    <property type="component" value="Unassembled WGS sequence"/>
</dbReference>
<gene>
    <name evidence="1" type="ORF">ICJ83_06260</name>
</gene>
<reference evidence="1 2" key="1">
    <citation type="submission" date="2020-09" db="EMBL/GenBank/DDBJ databases">
        <title>TT11 complete genome.</title>
        <authorList>
            <person name="Wu Z."/>
        </authorList>
    </citation>
    <scope>NUCLEOTIDE SEQUENCE [LARGE SCALE GENOMIC DNA]</scope>
    <source>
        <strain evidence="1 2">TT11</strain>
    </source>
</reference>
<evidence type="ECO:0000313" key="2">
    <source>
        <dbReference type="Proteomes" id="UP000600588"/>
    </source>
</evidence>
<evidence type="ECO:0000313" key="1">
    <source>
        <dbReference type="EMBL" id="MBD0831732.1"/>
    </source>
</evidence>
<organism evidence="1 2">
    <name type="scientific">Aestuariibaculum sediminum</name>
    <dbReference type="NCBI Taxonomy" id="2770637"/>
    <lineage>
        <taxon>Bacteria</taxon>
        <taxon>Pseudomonadati</taxon>
        <taxon>Bacteroidota</taxon>
        <taxon>Flavobacteriia</taxon>
        <taxon>Flavobacteriales</taxon>
        <taxon>Flavobacteriaceae</taxon>
    </lineage>
</organism>
<protein>
    <submittedName>
        <fullName evidence="1">Uncharacterized protein</fullName>
    </submittedName>
</protein>
<keyword evidence="2" id="KW-1185">Reference proteome</keyword>
<accession>A0A8J6Q8P1</accession>
<comment type="caution">
    <text evidence="1">The sequence shown here is derived from an EMBL/GenBank/DDBJ whole genome shotgun (WGS) entry which is preliminary data.</text>
</comment>